<feature type="transmembrane region" description="Helical" evidence="2">
    <location>
        <begin position="461"/>
        <end position="480"/>
    </location>
</feature>
<sequence>MAKDTMPRYGTRARPRVKSISQVLLLIAYTSQALGQSLQPRWGHSAVYIPSPPTLLVQGGKTDPSGGNTYSSSPNSPETILIPLQSPFQGASPPFVIADPDLSPSDAFHTLSVVGAAGSSYTLLALGGDGGPEEATQTQADSAWLGLLEVDNGAVAWTYQATAWGNQPQRRLYHSAAGPGRDGKVYFTGGLKGDGSGATFTDVWVYDPHTGGFQLLSPLPIGIYHHTSVLLLNGTLVVLAGLSTSSITGNPAVVPLDTIYVLDTNVPGSSWEEKSADGAPLGRRGASLTSNDNETGAFLFGGADGSLTEAYGDGWMLDFDTLSWSRVSDGSQGPSARFDHSAVNVGGQQIAILGGYGSVGPADPGLRLWNIGAQTWASSFEPEVKGTAIPSSSPSASLEPTPSNPGSSIGNPSGRLPSATLSDVVGHDPSQGTIGHPPAIPSSSSTSDAQAPAGLSTGAKVVLILGIAAITAVVIAGLLYRHRRRKRRAALFGTKWAQQGSRQDGEYGRGEKGGRGLLSEVQDGIPQEPEKSQPNRLDFGSIGLGLASVRDKLGRRPSNDPYTVLRDEAPSDSPKRQPTRRVGTGIRLVGPRPPPSSRKALDINSDQRDPMHLIIGMSQPSRTHMLQDEDSRSFAHRKEPEDWTVSRAANRSRWTSASSILGDEEGEDDPFGDHANHALVPPIRGGPVPTPRDSGSDLDPFDDYNRRSSTLFSTYDDLLSPPLDGRSDGHSLPRSQNSGNTLASWDAEEGTVHHAQLLSHTSAAVIIPARSGSTNIKRSESFFKRMTQGGITSLLNRQQSQRSAERRPDIRDPKPAPPLWPMDSQDTALSPFETQERSFPPSAFNSGLEPLQAPRSAHLKGPSLSSLQSAKSMRDMIIVQREPTSTTEGEFVEIALSSEEPGSSGIGYELGQDTADTASVNSELDAGVPQKTTIFQDGIQPSGSTPTPQRASVLIEVGVLQTPARPLSMPPSPVESFPISLGQDGSRHVSTPPKLRPIPQKEVVTSTSLNVSPLATPGKDTSEPPSGSPVPSPLLSHRRPVRDVVNSINKRGSGIPLVPPSPSKVKASSGVSTGSSVSAKSTKRPATMYEAVKREPLVVANPDKREELNRSNSD</sequence>
<feature type="compositionally biased region" description="Basic and acidic residues" evidence="1">
    <location>
        <begin position="803"/>
        <end position="814"/>
    </location>
</feature>
<keyword evidence="3" id="KW-0732">Signal</keyword>
<feature type="region of interest" description="Disordered" evidence="1">
    <location>
        <begin position="715"/>
        <end position="742"/>
    </location>
</feature>
<feature type="compositionally biased region" description="Basic and acidic residues" evidence="1">
    <location>
        <begin position="565"/>
        <end position="575"/>
    </location>
</feature>
<feature type="region of interest" description="Disordered" evidence="1">
    <location>
        <begin position="796"/>
        <end position="863"/>
    </location>
</feature>
<dbReference type="Proteomes" id="UP001182556">
    <property type="component" value="Unassembled WGS sequence"/>
</dbReference>
<organism evidence="4 5">
    <name type="scientific">Papiliotrema laurentii</name>
    <name type="common">Cryptococcus laurentii</name>
    <dbReference type="NCBI Taxonomy" id="5418"/>
    <lineage>
        <taxon>Eukaryota</taxon>
        <taxon>Fungi</taxon>
        <taxon>Dikarya</taxon>
        <taxon>Basidiomycota</taxon>
        <taxon>Agaricomycotina</taxon>
        <taxon>Tremellomycetes</taxon>
        <taxon>Tremellales</taxon>
        <taxon>Rhynchogastremaceae</taxon>
        <taxon>Papiliotrema</taxon>
    </lineage>
</organism>
<feature type="compositionally biased region" description="Polar residues" evidence="1">
    <location>
        <begin position="733"/>
        <end position="742"/>
    </location>
</feature>
<feature type="compositionally biased region" description="Polar residues" evidence="1">
    <location>
        <begin position="389"/>
        <end position="398"/>
    </location>
</feature>
<evidence type="ECO:0000256" key="3">
    <source>
        <dbReference type="SAM" id="SignalP"/>
    </source>
</evidence>
<feature type="region of interest" description="Disordered" evidence="1">
    <location>
        <begin position="550"/>
        <end position="603"/>
    </location>
</feature>
<accession>A0AAD9FST0</accession>
<gene>
    <name evidence="4" type="ORF">DB88DRAFT_198141</name>
</gene>
<feature type="compositionally biased region" description="Low complexity" evidence="1">
    <location>
        <begin position="400"/>
        <end position="414"/>
    </location>
</feature>
<dbReference type="AlphaFoldDB" id="A0AAD9FST0"/>
<feature type="chain" id="PRO_5042030491" evidence="3">
    <location>
        <begin position="36"/>
        <end position="1114"/>
    </location>
</feature>
<feature type="compositionally biased region" description="Basic and acidic residues" evidence="1">
    <location>
        <begin position="625"/>
        <end position="641"/>
    </location>
</feature>
<keyword evidence="2" id="KW-1133">Transmembrane helix</keyword>
<feature type="region of interest" description="Disordered" evidence="1">
    <location>
        <begin position="964"/>
        <end position="1090"/>
    </location>
</feature>
<proteinExistence type="predicted"/>
<evidence type="ECO:0000256" key="2">
    <source>
        <dbReference type="SAM" id="Phobius"/>
    </source>
</evidence>
<feature type="region of interest" description="Disordered" evidence="1">
    <location>
        <begin position="622"/>
        <end position="646"/>
    </location>
</feature>
<dbReference type="Pfam" id="PF24681">
    <property type="entry name" value="Kelch_KLHDC2_KLHL20_DRC7"/>
    <property type="match status" value="1"/>
</dbReference>
<feature type="region of interest" description="Disordered" evidence="1">
    <location>
        <begin position="495"/>
        <end position="519"/>
    </location>
</feature>
<keyword evidence="2" id="KW-0812">Transmembrane</keyword>
<reference evidence="4" key="1">
    <citation type="submission" date="2023-02" db="EMBL/GenBank/DDBJ databases">
        <title>Identification and recombinant expression of a fungal hydrolase from Papiliotrema laurentii that hydrolyzes apple cutin and clears colloidal polyester polyurethane.</title>
        <authorList>
            <consortium name="DOE Joint Genome Institute"/>
            <person name="Roman V.A."/>
            <person name="Bojanowski C."/>
            <person name="Crable B.R."/>
            <person name="Wagner D.N."/>
            <person name="Hung C.S."/>
            <person name="Nadeau L.J."/>
            <person name="Schratz L."/>
            <person name="Haridas S."/>
            <person name="Pangilinan J."/>
            <person name="Lipzen A."/>
            <person name="Na H."/>
            <person name="Yan M."/>
            <person name="Ng V."/>
            <person name="Grigoriev I.V."/>
            <person name="Spatafora J.W."/>
            <person name="Barlow D."/>
            <person name="Biffinger J."/>
            <person name="Kelley-Loughnane N."/>
            <person name="Varaljay V.A."/>
            <person name="Crookes-Goodson W.J."/>
        </authorList>
    </citation>
    <scope>NUCLEOTIDE SEQUENCE</scope>
    <source>
        <strain evidence="4">5307AH</strain>
    </source>
</reference>
<evidence type="ECO:0000313" key="4">
    <source>
        <dbReference type="EMBL" id="KAK1925503.1"/>
    </source>
</evidence>
<dbReference type="EMBL" id="JAODAN010000003">
    <property type="protein sequence ID" value="KAK1925503.1"/>
    <property type="molecule type" value="Genomic_DNA"/>
</dbReference>
<dbReference type="Gene3D" id="2.120.10.80">
    <property type="entry name" value="Kelch-type beta propeller"/>
    <property type="match status" value="2"/>
</dbReference>
<dbReference type="SUPFAM" id="SSF117281">
    <property type="entry name" value="Kelch motif"/>
    <property type="match status" value="1"/>
</dbReference>
<comment type="caution">
    <text evidence="4">The sequence shown here is derived from an EMBL/GenBank/DDBJ whole genome shotgun (WGS) entry which is preliminary data.</text>
</comment>
<feature type="compositionally biased region" description="Basic and acidic residues" evidence="1">
    <location>
        <begin position="503"/>
        <end position="514"/>
    </location>
</feature>
<evidence type="ECO:0000256" key="1">
    <source>
        <dbReference type="SAM" id="MobiDB-lite"/>
    </source>
</evidence>
<evidence type="ECO:0000313" key="5">
    <source>
        <dbReference type="Proteomes" id="UP001182556"/>
    </source>
</evidence>
<dbReference type="InterPro" id="IPR015915">
    <property type="entry name" value="Kelch-typ_b-propeller"/>
</dbReference>
<feature type="compositionally biased region" description="Polar residues" evidence="1">
    <location>
        <begin position="1003"/>
        <end position="1013"/>
    </location>
</feature>
<keyword evidence="5" id="KW-1185">Reference proteome</keyword>
<keyword evidence="2" id="KW-0472">Membrane</keyword>
<feature type="region of interest" description="Disordered" evidence="1">
    <location>
        <begin position="661"/>
        <end position="703"/>
    </location>
</feature>
<protein>
    <submittedName>
        <fullName evidence="4">Uncharacterized protein</fullName>
    </submittedName>
</protein>
<feature type="region of interest" description="Disordered" evidence="1">
    <location>
        <begin position="269"/>
        <end position="288"/>
    </location>
</feature>
<feature type="compositionally biased region" description="Low complexity" evidence="1">
    <location>
        <begin position="1063"/>
        <end position="1080"/>
    </location>
</feature>
<feature type="signal peptide" evidence="3">
    <location>
        <begin position="1"/>
        <end position="35"/>
    </location>
</feature>
<name>A0AAD9FST0_PAPLA</name>
<feature type="region of interest" description="Disordered" evidence="1">
    <location>
        <begin position="384"/>
        <end position="452"/>
    </location>
</feature>
<dbReference type="PANTHER" id="PTHR23244:SF471">
    <property type="entry name" value="GUANINE NUCLEOTIDE-BINDING PROTEIN SUBUNIT BETA 1-RELATED"/>
    <property type="match status" value="1"/>
</dbReference>
<dbReference type="PANTHER" id="PTHR23244">
    <property type="entry name" value="KELCH REPEAT DOMAIN"/>
    <property type="match status" value="1"/>
</dbReference>